<dbReference type="Proteomes" id="UP001295740">
    <property type="component" value="Unassembled WGS sequence"/>
</dbReference>
<evidence type="ECO:0000256" key="1">
    <source>
        <dbReference type="SAM" id="MobiDB-lite"/>
    </source>
</evidence>
<evidence type="ECO:0000313" key="4">
    <source>
        <dbReference type="Proteomes" id="UP001295740"/>
    </source>
</evidence>
<dbReference type="InterPro" id="IPR010730">
    <property type="entry name" value="HET"/>
</dbReference>
<accession>A0AAI8VAZ2</accession>
<keyword evidence="4" id="KW-1185">Reference proteome</keyword>
<reference evidence="3" key="1">
    <citation type="submission" date="2023-10" db="EMBL/GenBank/DDBJ databases">
        <authorList>
            <person name="Hackl T."/>
        </authorList>
    </citation>
    <scope>NUCLEOTIDE SEQUENCE</scope>
</reference>
<dbReference type="EMBL" id="CAUWAG010000003">
    <property type="protein sequence ID" value="CAJ2501590.1"/>
    <property type="molecule type" value="Genomic_DNA"/>
</dbReference>
<organism evidence="3 4">
    <name type="scientific">Anthostomella pinea</name>
    <dbReference type="NCBI Taxonomy" id="933095"/>
    <lineage>
        <taxon>Eukaryota</taxon>
        <taxon>Fungi</taxon>
        <taxon>Dikarya</taxon>
        <taxon>Ascomycota</taxon>
        <taxon>Pezizomycotina</taxon>
        <taxon>Sordariomycetes</taxon>
        <taxon>Xylariomycetidae</taxon>
        <taxon>Xylariales</taxon>
        <taxon>Xylariaceae</taxon>
        <taxon>Anthostomella</taxon>
    </lineage>
</organism>
<dbReference type="PANTHER" id="PTHR33112:SF16">
    <property type="entry name" value="HETEROKARYON INCOMPATIBILITY DOMAIN-CONTAINING PROTEIN"/>
    <property type="match status" value="1"/>
</dbReference>
<dbReference type="Pfam" id="PF06985">
    <property type="entry name" value="HET"/>
    <property type="match status" value="1"/>
</dbReference>
<proteinExistence type="predicted"/>
<evidence type="ECO:0000313" key="3">
    <source>
        <dbReference type="EMBL" id="CAJ2501590.1"/>
    </source>
</evidence>
<sequence length="698" mass="78091">MSKGGDNAVVQDTAEPLGHIRDQNATSQKDGNIVSAVLDIQRHAGTVTRDNWIRSLECLYLAAEDDDREPSGKRRRVAPGARIASCGPELLRRTYLDPVSDPDAGRDYVAVSYTWASSEEEDDEGEDTAIGSYRIESPNTGEADLPSNVRDVVWKRVLSFAAHVKCKYIWVDAECVDQEDESEKETAIQNMHLVYSLSKKPVALLTRAIESAEELDLLVSLLLGDVRAEEEAAVLELLDDITSNLWWTRAWTFQEDYRASTRMTLLIPHSAALEERKREARDFAHRPLLGTLQGEICIKSADFRRQATEFCLLYRTKSVAAQPLCNTILQRAGKYNVLLREESSPGPYAISRSMSPTIFADVGSRGITTESDRLAIAANCCGYTTRLDTASLNSSGSSLSLSMLALYLLNGEIIENDPRRCRGTLQDGVFTWLAKQCLGSFRPPVDEELTFIKSCRLLDPVLTLEGTQTRGHLWKLGRTIRREPMRRLKYSTLSPLEILATELNYKKYGASYPGLATSILAWMQDSSAAANKRANKLYHQQQRHRRPWEWREWMANEVEAALLEGKPLRLASMVHPQHEGDDGPCRAIFVCDSEEEQEKEKGSEEDDGSGEDTSDEEASPEESYVFTAARPAKGGRLGDIPKHVSLEVRVEWPTEGGDGAGQNAQPKLYIKRWLNGLCFFDGYPQRPVLFPWPPALLS</sequence>
<gene>
    <name evidence="3" type="ORF">KHLLAP_LOCUS2058</name>
</gene>
<dbReference type="AlphaFoldDB" id="A0AAI8VAZ2"/>
<feature type="compositionally biased region" description="Acidic residues" evidence="1">
    <location>
        <begin position="594"/>
        <end position="620"/>
    </location>
</feature>
<evidence type="ECO:0000259" key="2">
    <source>
        <dbReference type="Pfam" id="PF06985"/>
    </source>
</evidence>
<feature type="region of interest" description="Disordered" evidence="1">
    <location>
        <begin position="1"/>
        <end position="26"/>
    </location>
</feature>
<name>A0AAI8VAZ2_9PEZI</name>
<comment type="caution">
    <text evidence="3">The sequence shown here is derived from an EMBL/GenBank/DDBJ whole genome shotgun (WGS) entry which is preliminary data.</text>
</comment>
<dbReference type="PANTHER" id="PTHR33112">
    <property type="entry name" value="DOMAIN PROTEIN, PUTATIVE-RELATED"/>
    <property type="match status" value="1"/>
</dbReference>
<protein>
    <submittedName>
        <fullName evidence="3">Uu.00g044430.m01.CDS01</fullName>
    </submittedName>
</protein>
<feature type="domain" description="Heterokaryon incompatibility" evidence="2">
    <location>
        <begin position="108"/>
        <end position="255"/>
    </location>
</feature>
<feature type="region of interest" description="Disordered" evidence="1">
    <location>
        <begin position="594"/>
        <end position="624"/>
    </location>
</feature>